<organism evidence="2 3">
    <name type="scientific">Strongyloides stercoralis</name>
    <name type="common">Threadworm</name>
    <dbReference type="NCBI Taxonomy" id="6248"/>
    <lineage>
        <taxon>Eukaryota</taxon>
        <taxon>Metazoa</taxon>
        <taxon>Ecdysozoa</taxon>
        <taxon>Nematoda</taxon>
        <taxon>Chromadorea</taxon>
        <taxon>Rhabditida</taxon>
        <taxon>Tylenchina</taxon>
        <taxon>Panagrolaimomorpha</taxon>
        <taxon>Strongyloidoidea</taxon>
        <taxon>Strongyloididae</taxon>
        <taxon>Strongyloides</taxon>
    </lineage>
</organism>
<feature type="region of interest" description="Disordered" evidence="1">
    <location>
        <begin position="350"/>
        <end position="391"/>
    </location>
</feature>
<proteinExistence type="predicted"/>
<name>A0AAF5CTF2_STRER</name>
<feature type="compositionally biased region" description="Low complexity" evidence="1">
    <location>
        <begin position="375"/>
        <end position="391"/>
    </location>
</feature>
<feature type="compositionally biased region" description="Low complexity" evidence="1">
    <location>
        <begin position="742"/>
        <end position="763"/>
    </location>
</feature>
<feature type="region of interest" description="Disordered" evidence="1">
    <location>
        <begin position="679"/>
        <end position="763"/>
    </location>
</feature>
<evidence type="ECO:0000313" key="3">
    <source>
        <dbReference type="WBParaSite" id="TCONS_00001512.p1"/>
    </source>
</evidence>
<sequence>MLKSVGEMEVNAIFQNISEQLRMMHEFQRDVFAKLGQRLCSVEKELKDVRNLIESKAHEVSSKGERFTMFSNETKSPLSLDDAILRDNENKKTTSQSVIEDGFLFPQTTKSNRELEEFGDYIDRISYQKNDREVYSPTSSSTFKSNPINCRLYVKSSDETKPAEIGHVMCSLTTISGGKILEIMKDSYITKSKIRLTNRGIEEVLRKDGKKYVAIIFPDTSFDYIEGDRLGEFYLKFTDKDIGFTFYEEIKGTVVSSNANSTGQGDKVDTNAEAEHYKNSEGVIGVNTSSSGVATGSDQTGVNNQAYGSVGNKEVGAIGNSGATGAESESNSNINAGIHGDQWSVESFQHAKGQGAGDTGAASNGVIEMSNGNVSSPYSSNNTQSSAGATGSLSSSAEIVSSQVLTWDAILLQLVGSAVAQGLYNAQANVDLKAGNANNGIEVNGIVSGDNLNGGLVNAQVNGNANVNNSNHELLGNMYGSVNGTGTSNLVGASNLQSNSSGITNSIQSFGDGKVNSDGNNQITLHSNTNTSNAQNLDGSNGNMIVNSTATGTNSSMTLSGGLKGTTGNDSTMALGDGNIESVGSESSNSSLSVESKFSPQGDGSLIVNGDGQALSGSGNPGSLNMVANGNVSNTDGVLNIGTASGRGTGSGDNVNITGNNFLNINTAGASGNSYMGAQAEGSGNSSASSQANLSINDGNGETRDSFAQGSVSANGDKSKVTSHSEITDNNGVQSLINQQTASSSGKGSSSASASNSGILKKK</sequence>
<feature type="region of interest" description="Disordered" evidence="1">
    <location>
        <begin position="318"/>
        <end position="338"/>
    </location>
</feature>
<feature type="compositionally biased region" description="Polar residues" evidence="1">
    <location>
        <begin position="321"/>
        <end position="335"/>
    </location>
</feature>
<dbReference type="Proteomes" id="UP000035681">
    <property type="component" value="Unplaced"/>
</dbReference>
<evidence type="ECO:0000256" key="1">
    <source>
        <dbReference type="SAM" id="MobiDB-lite"/>
    </source>
</evidence>
<protein>
    <submittedName>
        <fullName evidence="3">Uncharacterized protein</fullName>
    </submittedName>
</protein>
<feature type="region of interest" description="Disordered" evidence="1">
    <location>
        <begin position="579"/>
        <end position="601"/>
    </location>
</feature>
<accession>A0AAF5CTF2</accession>
<keyword evidence="2" id="KW-1185">Reference proteome</keyword>
<evidence type="ECO:0000313" key="2">
    <source>
        <dbReference type="Proteomes" id="UP000035681"/>
    </source>
</evidence>
<dbReference type="WBParaSite" id="TCONS_00001512.p1">
    <property type="protein sequence ID" value="TCONS_00001512.p1"/>
    <property type="gene ID" value="XLOC_001391"/>
</dbReference>
<feature type="compositionally biased region" description="Low complexity" evidence="1">
    <location>
        <begin position="581"/>
        <end position="599"/>
    </location>
</feature>
<reference evidence="3" key="1">
    <citation type="submission" date="2024-02" db="UniProtKB">
        <authorList>
            <consortium name="WormBaseParasite"/>
        </authorList>
    </citation>
    <scope>IDENTIFICATION</scope>
</reference>
<feature type="compositionally biased region" description="Low complexity" evidence="1">
    <location>
        <begin position="679"/>
        <end position="695"/>
    </location>
</feature>
<dbReference type="AlphaFoldDB" id="A0AAF5CTF2"/>
<feature type="compositionally biased region" description="Polar residues" evidence="1">
    <location>
        <begin position="696"/>
        <end position="741"/>
    </location>
</feature>